<name>A0A4Z1P2K3_9PEZI</name>
<evidence type="ECO:0000256" key="1">
    <source>
        <dbReference type="ARBA" id="ARBA00000695"/>
    </source>
</evidence>
<evidence type="ECO:0000256" key="11">
    <source>
        <dbReference type="SAM" id="MobiDB-lite"/>
    </source>
</evidence>
<comment type="caution">
    <text evidence="12">The sequence shown here is derived from an EMBL/GenBank/DDBJ whole genome shotgun (WGS) entry which is preliminary data.</text>
</comment>
<comment type="similarity">
    <text evidence="4 10">Belongs to the polysaccharide lyase 3 family.</text>
</comment>
<keyword evidence="7 10" id="KW-0106">Calcium</keyword>
<accession>A0A4Z1P2K3</accession>
<feature type="compositionally biased region" description="Low complexity" evidence="11">
    <location>
        <begin position="50"/>
        <end position="72"/>
    </location>
</feature>
<evidence type="ECO:0000256" key="3">
    <source>
        <dbReference type="ARBA" id="ARBA00004613"/>
    </source>
</evidence>
<dbReference type="Pfam" id="PF03211">
    <property type="entry name" value="Pectate_lyase"/>
    <property type="match status" value="1"/>
</dbReference>
<comment type="function">
    <text evidence="9 10">Pectinolytic enzyme consist of four classes of enzymes: pectin lyase, polygalacturonase, pectin methylesterase and rhamnogalacturonase. Among pectinolytic enzymes, pectin lyase is the most important in depolymerization of pectin, since it cleaves internal glycosidic bonds of highly methylated pectins. Favors pectate, the anion, over pectin, the methyl ester.</text>
</comment>
<dbReference type="EC" id="4.2.2.2" evidence="10"/>
<feature type="signal peptide" evidence="10">
    <location>
        <begin position="1"/>
        <end position="19"/>
    </location>
</feature>
<evidence type="ECO:0000256" key="2">
    <source>
        <dbReference type="ARBA" id="ARBA00001913"/>
    </source>
</evidence>
<dbReference type="InterPro" id="IPR011050">
    <property type="entry name" value="Pectin_lyase_fold/virulence"/>
</dbReference>
<dbReference type="Proteomes" id="UP000298493">
    <property type="component" value="Unassembled WGS sequence"/>
</dbReference>
<evidence type="ECO:0000256" key="10">
    <source>
        <dbReference type="RuleBase" id="RU367009"/>
    </source>
</evidence>
<evidence type="ECO:0000256" key="5">
    <source>
        <dbReference type="ARBA" id="ARBA00022525"/>
    </source>
</evidence>
<dbReference type="GO" id="GO:0005576">
    <property type="term" value="C:extracellular region"/>
    <property type="evidence" value="ECO:0007669"/>
    <property type="project" value="UniProtKB-SubCell"/>
</dbReference>
<dbReference type="GO" id="GO:0030570">
    <property type="term" value="F:pectate lyase activity"/>
    <property type="evidence" value="ECO:0007669"/>
    <property type="project" value="UniProtKB-UniRule"/>
</dbReference>
<sequence>MLFSKICLLAFTIAAGVEASKVKSKGHKSTKGAKVSKVPKTTMKTKGHGAKATDAPTPANATAPEAAATGGTKTSGGGNTGLQTVLPAAAGTTMLAAAQTIAAGESFDGKMFLFDRSDNTCAGQKEGGAKDGVFVVMAGGHLSNVIIGPNNGEGIHCMGPCFLENVWWKDVCEDALTLKQTSGTTYITGGGAFGAEDKVIQHNGGGAVIVKNFYQTQAENIGKLYRSCGNCKTQYARKSTFENCKVSGGKIIAGINGNLGDVSTISNSCILGGAIVCDLFEGTDNNSVEPHQTAAVPDGKTCATAAVTLEGC</sequence>
<keyword evidence="6 10" id="KW-0732">Signal</keyword>
<organism evidence="12 13">
    <name type="scientific">Venturia nashicola</name>
    <dbReference type="NCBI Taxonomy" id="86259"/>
    <lineage>
        <taxon>Eukaryota</taxon>
        <taxon>Fungi</taxon>
        <taxon>Dikarya</taxon>
        <taxon>Ascomycota</taxon>
        <taxon>Pezizomycotina</taxon>
        <taxon>Dothideomycetes</taxon>
        <taxon>Pleosporomycetidae</taxon>
        <taxon>Venturiales</taxon>
        <taxon>Venturiaceae</taxon>
        <taxon>Venturia</taxon>
    </lineage>
</organism>
<dbReference type="AlphaFoldDB" id="A0A4Z1P2K3"/>
<evidence type="ECO:0000256" key="6">
    <source>
        <dbReference type="ARBA" id="ARBA00022729"/>
    </source>
</evidence>
<dbReference type="SUPFAM" id="SSF51126">
    <property type="entry name" value="Pectin lyase-like"/>
    <property type="match status" value="1"/>
</dbReference>
<dbReference type="PANTHER" id="PTHR33407:SF9">
    <property type="entry name" value="PECTATE LYASE F-RELATED"/>
    <property type="match status" value="1"/>
</dbReference>
<comment type="catalytic activity">
    <reaction evidence="1 10">
        <text>Eliminative cleavage of (1-&gt;4)-alpha-D-galacturonan to give oligosaccharides with 4-deoxy-alpha-D-galact-4-enuronosyl groups at their non-reducing ends.</text>
        <dbReference type="EC" id="4.2.2.2"/>
    </reaction>
</comment>
<evidence type="ECO:0000256" key="7">
    <source>
        <dbReference type="ARBA" id="ARBA00022837"/>
    </source>
</evidence>
<evidence type="ECO:0000313" key="12">
    <source>
        <dbReference type="EMBL" id="TID18340.1"/>
    </source>
</evidence>
<dbReference type="InterPro" id="IPR012334">
    <property type="entry name" value="Pectin_lyas_fold"/>
</dbReference>
<evidence type="ECO:0000256" key="8">
    <source>
        <dbReference type="ARBA" id="ARBA00023239"/>
    </source>
</evidence>
<keyword evidence="8 10" id="KW-0456">Lyase</keyword>
<evidence type="ECO:0000256" key="9">
    <source>
        <dbReference type="ARBA" id="ARBA00025679"/>
    </source>
</evidence>
<evidence type="ECO:0000256" key="4">
    <source>
        <dbReference type="ARBA" id="ARBA00006463"/>
    </source>
</evidence>
<reference evidence="12 13" key="1">
    <citation type="submission" date="2019-04" db="EMBL/GenBank/DDBJ databases">
        <title>High contiguity whole genome sequence and gene annotation resource for two Venturia nashicola isolates.</title>
        <authorList>
            <person name="Prokchorchik M."/>
            <person name="Won K."/>
            <person name="Lee Y."/>
            <person name="Choi E.D."/>
            <person name="Segonzac C."/>
            <person name="Sohn K.H."/>
        </authorList>
    </citation>
    <scope>NUCLEOTIDE SEQUENCE [LARGE SCALE GENOMIC DNA]</scope>
    <source>
        <strain evidence="12 13">PRI2</strain>
    </source>
</reference>
<dbReference type="InterPro" id="IPR004898">
    <property type="entry name" value="Pectate_lyase_PlyH/PlyE-like"/>
</dbReference>
<feature type="region of interest" description="Disordered" evidence="11">
    <location>
        <begin position="22"/>
        <end position="79"/>
    </location>
</feature>
<proteinExistence type="inferred from homology"/>
<dbReference type="EMBL" id="SNSC02000014">
    <property type="protein sequence ID" value="TID18340.1"/>
    <property type="molecule type" value="Genomic_DNA"/>
</dbReference>
<feature type="chain" id="PRO_5025097192" description="Pectate lyase" evidence="10">
    <location>
        <begin position="20"/>
        <end position="312"/>
    </location>
</feature>
<keyword evidence="5 10" id="KW-0964">Secreted</keyword>
<dbReference type="PANTHER" id="PTHR33407">
    <property type="entry name" value="PECTATE LYASE F-RELATED"/>
    <property type="match status" value="1"/>
</dbReference>
<gene>
    <name evidence="12" type="ORF">E6O75_ATG06416</name>
</gene>
<dbReference type="STRING" id="86259.A0A4Z1P2K3"/>
<comment type="subcellular location">
    <subcellularLocation>
        <location evidence="3 10">Secreted</location>
    </subcellularLocation>
</comment>
<keyword evidence="13" id="KW-1185">Reference proteome</keyword>
<feature type="compositionally biased region" description="Basic residues" evidence="11">
    <location>
        <begin position="22"/>
        <end position="31"/>
    </location>
</feature>
<dbReference type="GO" id="GO:0045490">
    <property type="term" value="P:pectin catabolic process"/>
    <property type="evidence" value="ECO:0007669"/>
    <property type="project" value="TreeGrafter"/>
</dbReference>
<dbReference type="Gene3D" id="2.160.20.10">
    <property type="entry name" value="Single-stranded right-handed beta-helix, Pectin lyase-like"/>
    <property type="match status" value="1"/>
</dbReference>
<evidence type="ECO:0000313" key="13">
    <source>
        <dbReference type="Proteomes" id="UP000298493"/>
    </source>
</evidence>
<protein>
    <recommendedName>
        <fullName evidence="10">Pectate lyase</fullName>
        <ecNumber evidence="10">4.2.2.2</ecNumber>
    </recommendedName>
</protein>
<comment type="cofactor">
    <cofactor evidence="2 10">
        <name>Ca(2+)</name>
        <dbReference type="ChEBI" id="CHEBI:29108"/>
    </cofactor>
</comment>